<evidence type="ECO:0000313" key="6">
    <source>
        <dbReference type="EMBL" id="CAD6196849.1"/>
    </source>
</evidence>
<dbReference type="GO" id="GO:0007268">
    <property type="term" value="P:chemical synaptic transmission"/>
    <property type="evidence" value="ECO:0007669"/>
    <property type="project" value="TreeGrafter"/>
</dbReference>
<protein>
    <submittedName>
        <fullName evidence="6">Uncharacterized protein</fullName>
    </submittedName>
</protein>
<dbReference type="GO" id="GO:0045202">
    <property type="term" value="C:synapse"/>
    <property type="evidence" value="ECO:0007669"/>
    <property type="project" value="GOC"/>
</dbReference>
<dbReference type="OrthoDB" id="2020542at2759"/>
<keyword evidence="3 5" id="KW-1133">Transmembrane helix</keyword>
<organism evidence="6 7">
    <name type="scientific">Caenorhabditis auriculariae</name>
    <dbReference type="NCBI Taxonomy" id="2777116"/>
    <lineage>
        <taxon>Eukaryota</taxon>
        <taxon>Metazoa</taxon>
        <taxon>Ecdysozoa</taxon>
        <taxon>Nematoda</taxon>
        <taxon>Chromadorea</taxon>
        <taxon>Rhabditida</taxon>
        <taxon>Rhabditina</taxon>
        <taxon>Rhabditomorpha</taxon>
        <taxon>Rhabditoidea</taxon>
        <taxon>Rhabditidae</taxon>
        <taxon>Peloderinae</taxon>
        <taxon>Caenorhabditis</taxon>
    </lineage>
</organism>
<evidence type="ECO:0000256" key="2">
    <source>
        <dbReference type="ARBA" id="ARBA00022692"/>
    </source>
</evidence>
<dbReference type="GO" id="GO:0055075">
    <property type="term" value="P:potassium ion homeostasis"/>
    <property type="evidence" value="ECO:0007669"/>
    <property type="project" value="TreeGrafter"/>
</dbReference>
<dbReference type="GO" id="GO:0015379">
    <property type="term" value="F:potassium:chloride symporter activity"/>
    <property type="evidence" value="ECO:0007669"/>
    <property type="project" value="TreeGrafter"/>
</dbReference>
<evidence type="ECO:0000313" key="7">
    <source>
        <dbReference type="Proteomes" id="UP000835052"/>
    </source>
</evidence>
<dbReference type="PANTHER" id="PTHR11827:SF53">
    <property type="entry name" value="K+_CL-COTRANSPORTER"/>
    <property type="match status" value="1"/>
</dbReference>
<dbReference type="Proteomes" id="UP000835052">
    <property type="component" value="Unassembled WGS sequence"/>
</dbReference>
<dbReference type="EMBL" id="CAJGYM010000081">
    <property type="protein sequence ID" value="CAD6196849.1"/>
    <property type="molecule type" value="Genomic_DNA"/>
</dbReference>
<comment type="subcellular location">
    <subcellularLocation>
        <location evidence="1">Membrane</location>
        <topology evidence="1">Multi-pass membrane protein</topology>
    </subcellularLocation>
</comment>
<keyword evidence="2 5" id="KW-0812">Transmembrane</keyword>
<dbReference type="GO" id="GO:0006884">
    <property type="term" value="P:cell volume homeostasis"/>
    <property type="evidence" value="ECO:0007669"/>
    <property type="project" value="TreeGrafter"/>
</dbReference>
<dbReference type="AlphaFoldDB" id="A0A8S1HRM6"/>
<sequence length="178" mass="19353">MTGNGEIPQPPNGDLRPVSIVIGADDDSHSRSHESIALLPQPAAVIRPPVQKISARFQLSVEPDAPLPMMRDESHRELFSWGAQKEAGGNHNLALFEEPSMPFFSNYLKAHITPGPLERAQSSHGHGAKADLGVILGVYLPTIQHILGVTMFIRLFWLVGIAGLGQTFLLLFVCCLCV</sequence>
<reference evidence="6" key="1">
    <citation type="submission" date="2020-10" db="EMBL/GenBank/DDBJ databases">
        <authorList>
            <person name="Kikuchi T."/>
        </authorList>
    </citation>
    <scope>NUCLEOTIDE SEQUENCE</scope>
    <source>
        <strain evidence="6">NKZ352</strain>
    </source>
</reference>
<dbReference type="GO" id="GO:1990573">
    <property type="term" value="P:potassium ion import across plasma membrane"/>
    <property type="evidence" value="ECO:0007669"/>
    <property type="project" value="TreeGrafter"/>
</dbReference>
<keyword evidence="4 5" id="KW-0472">Membrane</keyword>
<evidence type="ECO:0000256" key="4">
    <source>
        <dbReference type="ARBA" id="ARBA00023136"/>
    </source>
</evidence>
<dbReference type="GO" id="GO:0055064">
    <property type="term" value="P:chloride ion homeostasis"/>
    <property type="evidence" value="ECO:0007669"/>
    <property type="project" value="TreeGrafter"/>
</dbReference>
<proteinExistence type="predicted"/>
<evidence type="ECO:0000256" key="1">
    <source>
        <dbReference type="ARBA" id="ARBA00004141"/>
    </source>
</evidence>
<dbReference type="InterPro" id="IPR004842">
    <property type="entry name" value="SLC12A_fam"/>
</dbReference>
<accession>A0A8S1HRM6</accession>
<evidence type="ECO:0000256" key="3">
    <source>
        <dbReference type="ARBA" id="ARBA00022989"/>
    </source>
</evidence>
<feature type="non-terminal residue" evidence="6">
    <location>
        <position position="1"/>
    </location>
</feature>
<gene>
    <name evidence="6" type="ORF">CAUJ_LOCUS12760</name>
</gene>
<feature type="transmembrane region" description="Helical" evidence="5">
    <location>
        <begin position="155"/>
        <end position="177"/>
    </location>
</feature>
<keyword evidence="7" id="KW-1185">Reference proteome</keyword>
<comment type="caution">
    <text evidence="6">The sequence shown here is derived from an EMBL/GenBank/DDBJ whole genome shotgun (WGS) entry which is preliminary data.</text>
</comment>
<dbReference type="GO" id="GO:0005886">
    <property type="term" value="C:plasma membrane"/>
    <property type="evidence" value="ECO:0007669"/>
    <property type="project" value="TreeGrafter"/>
</dbReference>
<evidence type="ECO:0000256" key="5">
    <source>
        <dbReference type="SAM" id="Phobius"/>
    </source>
</evidence>
<name>A0A8S1HRM6_9PELO</name>
<dbReference type="PANTHER" id="PTHR11827">
    <property type="entry name" value="SOLUTE CARRIER FAMILY 12, CATION COTRANSPORTERS"/>
    <property type="match status" value="1"/>
</dbReference>